<organism evidence="2">
    <name type="scientific">Rhipicephalus microplus</name>
    <name type="common">Cattle tick</name>
    <name type="synonym">Boophilus microplus</name>
    <dbReference type="NCBI Taxonomy" id="6941"/>
    <lineage>
        <taxon>Eukaryota</taxon>
        <taxon>Metazoa</taxon>
        <taxon>Ecdysozoa</taxon>
        <taxon>Arthropoda</taxon>
        <taxon>Chelicerata</taxon>
        <taxon>Arachnida</taxon>
        <taxon>Acari</taxon>
        <taxon>Parasitiformes</taxon>
        <taxon>Ixodida</taxon>
        <taxon>Ixodoidea</taxon>
        <taxon>Ixodidae</taxon>
        <taxon>Rhipicephalinae</taxon>
        <taxon>Rhipicephalus</taxon>
        <taxon>Boophilus</taxon>
    </lineage>
</organism>
<reference evidence="2" key="1">
    <citation type="submission" date="2019-09" db="EMBL/GenBank/DDBJ databases">
        <title>Organ-specific transcriptomic study of the physiology of the cattle tick, Rhipicephalus microplus.</title>
        <authorList>
            <person name="Tirloni L."/>
            <person name="Braz G."/>
            <person name="Gandara A.C.P."/>
            <person name="Sabadin G.A."/>
            <person name="da Silva R.M."/>
            <person name="Guizzo M.G."/>
            <person name="Machado J.A."/>
            <person name="Costa E.P."/>
            <person name="Gomes H.F."/>
            <person name="Moraes J."/>
            <person name="Mota M.B.S."/>
            <person name="Mesquita R.D."/>
            <person name="Alvarenga P.H."/>
            <person name="Alves F."/>
            <person name="Seixas A."/>
            <person name="da Fonseca R.N."/>
            <person name="Fogaca A."/>
            <person name="Logullo C."/>
            <person name="Tanaka A."/>
            <person name="Daffre S."/>
            <person name="Termignoni C."/>
            <person name="Vaz I.S.Jr."/>
            <person name="Oliveira P.L."/>
            <person name="Ribeiro J.M."/>
        </authorList>
    </citation>
    <scope>NUCLEOTIDE SEQUENCE</scope>
    <source>
        <strain evidence="2">Porto Alegre</strain>
    </source>
</reference>
<evidence type="ECO:0000313" key="2">
    <source>
        <dbReference type="EMBL" id="NOV40042.1"/>
    </source>
</evidence>
<dbReference type="AlphaFoldDB" id="A0A6M2D1M0"/>
<evidence type="ECO:0000256" key="1">
    <source>
        <dbReference type="SAM" id="SignalP"/>
    </source>
</evidence>
<feature type="chain" id="PRO_5026860266" evidence="1">
    <location>
        <begin position="22"/>
        <end position="67"/>
    </location>
</feature>
<protein>
    <submittedName>
        <fullName evidence="2">Putative secreted protein salivary gland overexpressed</fullName>
    </submittedName>
</protein>
<accession>A0A6M2D1M0</accession>
<name>A0A6M2D1M0_RHIMP</name>
<sequence length="67" mass="7489">MQLHALFGYLLLFHMIAFASSGNTCPKEKIPKCPKDQRPKCYVPNGRCNCTCTTSMKRPPGLSNPFV</sequence>
<feature type="signal peptide" evidence="1">
    <location>
        <begin position="1"/>
        <end position="21"/>
    </location>
</feature>
<dbReference type="EMBL" id="GHWJ01007305">
    <property type="protein sequence ID" value="NOV40042.1"/>
    <property type="molecule type" value="Transcribed_RNA"/>
</dbReference>
<keyword evidence="1" id="KW-0732">Signal</keyword>
<proteinExistence type="predicted"/>